<dbReference type="SUPFAM" id="SSF53474">
    <property type="entry name" value="alpha/beta-Hydrolases"/>
    <property type="match status" value="1"/>
</dbReference>
<dbReference type="InterPro" id="IPR016986">
    <property type="entry name" value="UCP031982_abhydr"/>
</dbReference>
<dbReference type="RefSeq" id="WP_157525199.1">
    <property type="nucleotide sequence ID" value="NZ_CP066775.1"/>
</dbReference>
<dbReference type="PIRSF" id="PIRSF031982">
    <property type="entry name" value="UCP031982_abhydr"/>
    <property type="match status" value="1"/>
</dbReference>
<name>A0A6I4ING8_9SPHI</name>
<dbReference type="Gene3D" id="3.40.50.1820">
    <property type="entry name" value="alpha/beta hydrolase"/>
    <property type="match status" value="1"/>
</dbReference>
<dbReference type="KEGG" id="mgik:GO620_010310"/>
<evidence type="ECO:0000256" key="1">
    <source>
        <dbReference type="ARBA" id="ARBA00022801"/>
    </source>
</evidence>
<reference evidence="4 5" key="1">
    <citation type="submission" date="2020-12" db="EMBL/GenBank/DDBJ databases">
        <title>HMF7856_wgs.fasta genome submission.</title>
        <authorList>
            <person name="Kang H."/>
            <person name="Kim H."/>
            <person name="Joh K."/>
        </authorList>
    </citation>
    <scope>NUCLEOTIDE SEQUENCE [LARGE SCALE GENOMIC DNA]</scope>
    <source>
        <strain evidence="4 5">HMF7856</strain>
    </source>
</reference>
<gene>
    <name evidence="4" type="ORF">GO620_010310</name>
</gene>
<organism evidence="4 5">
    <name type="scientific">Mucilaginibacter ginkgonis</name>
    <dbReference type="NCBI Taxonomy" id="2682091"/>
    <lineage>
        <taxon>Bacteria</taxon>
        <taxon>Pseudomonadati</taxon>
        <taxon>Bacteroidota</taxon>
        <taxon>Sphingobacteriia</taxon>
        <taxon>Sphingobacteriales</taxon>
        <taxon>Sphingobacteriaceae</taxon>
        <taxon>Mucilaginibacter</taxon>
    </lineage>
</organism>
<proteinExistence type="predicted"/>
<dbReference type="GO" id="GO:0016042">
    <property type="term" value="P:lipid catabolic process"/>
    <property type="evidence" value="ECO:0007669"/>
    <property type="project" value="UniProtKB-KW"/>
</dbReference>
<keyword evidence="3" id="KW-0443">Lipid metabolism</keyword>
<evidence type="ECO:0000313" key="5">
    <source>
        <dbReference type="Proteomes" id="UP000429232"/>
    </source>
</evidence>
<evidence type="ECO:0000313" key="4">
    <source>
        <dbReference type="EMBL" id="QQL48575.1"/>
    </source>
</evidence>
<dbReference type="PANTHER" id="PTHR10272">
    <property type="entry name" value="PLATELET-ACTIVATING FACTOR ACETYLHYDROLASE"/>
    <property type="match status" value="1"/>
</dbReference>
<keyword evidence="1 4" id="KW-0378">Hydrolase</keyword>
<dbReference type="EMBL" id="CP066775">
    <property type="protein sequence ID" value="QQL48575.1"/>
    <property type="molecule type" value="Genomic_DNA"/>
</dbReference>
<sequence length="339" mass="37919">MKKLSLCALLLFILNSAFAQLANIGQRTYRFNDTKRARPLITELWYPTTDTIKSADKKFSPFLREYTVRDGTLPNHRLPLIMLSHGTGGGRLTMEWLAQALAKSGFIVAAVDHWGNTFDNKIAVQFLKVWDRPEDISFVLTQLLHEPALKNVINPNKIGATGFSVGGYTVLALAGAKADFPGTINNYKTTNKREIDFPEYKGLGYLLDDTAFVNSASHIPLLKDKRIKAFFAICPGVGPSFSKKEQFKSVDGSVFIVGAAADFMAPVKTNARHFHRLISQSRYYEFPGMVGHYVMLNEAIDDVKKSDPIYFVDDATVNRRDVHLKVDSLAVGFFKTTLR</sequence>
<dbReference type="GO" id="GO:0003847">
    <property type="term" value="F:1-alkyl-2-acetylglycerophosphocholine esterase activity"/>
    <property type="evidence" value="ECO:0007669"/>
    <property type="project" value="TreeGrafter"/>
</dbReference>
<dbReference type="Pfam" id="PF03403">
    <property type="entry name" value="PAF-AH_p_II"/>
    <property type="match status" value="1"/>
</dbReference>
<evidence type="ECO:0000256" key="3">
    <source>
        <dbReference type="ARBA" id="ARBA00023098"/>
    </source>
</evidence>
<evidence type="ECO:0000256" key="2">
    <source>
        <dbReference type="ARBA" id="ARBA00022963"/>
    </source>
</evidence>
<keyword evidence="2" id="KW-0442">Lipid degradation</keyword>
<accession>A0A6I4ING8</accession>
<dbReference type="PANTHER" id="PTHR10272:SF0">
    <property type="entry name" value="PLATELET-ACTIVATING FACTOR ACETYLHYDROLASE"/>
    <property type="match status" value="1"/>
</dbReference>
<keyword evidence="5" id="KW-1185">Reference proteome</keyword>
<dbReference type="AlphaFoldDB" id="A0A6I4ING8"/>
<protein>
    <submittedName>
        <fullName evidence="4">Dienelactone hydrolase family protein</fullName>
    </submittedName>
</protein>
<dbReference type="Proteomes" id="UP000429232">
    <property type="component" value="Chromosome"/>
</dbReference>
<dbReference type="InterPro" id="IPR029058">
    <property type="entry name" value="AB_hydrolase_fold"/>
</dbReference>